<sequence length="45" mass="5355">MNAWRYRKTGSTREIDKYKGHLSQEIKKYLQAINECITLMKSIAH</sequence>
<name>A0ABC9NMN3_ESCAT</name>
<dbReference type="EMBL" id="ABKX01000006">
    <property type="protein sequence ID" value="EDS91520.1"/>
    <property type="molecule type" value="Genomic_DNA"/>
</dbReference>
<comment type="caution">
    <text evidence="1">The sequence shown here is derived from an EMBL/GenBank/DDBJ whole genome shotgun (WGS) entry which is preliminary data.</text>
</comment>
<gene>
    <name evidence="1" type="ORF">ESCAB7627_3244</name>
</gene>
<reference evidence="1 2" key="1">
    <citation type="submission" date="2008-02" db="EMBL/GenBank/DDBJ databases">
        <title>Annotation of Escherichia albertii TW07627.</title>
        <authorList>
            <person name="Sutton G."/>
            <person name="Whittam T.S."/>
            <person name="Sebastian Y."/>
        </authorList>
    </citation>
    <scope>NUCLEOTIDE SEQUENCE [LARGE SCALE GENOMIC DNA]</scope>
    <source>
        <strain evidence="1 2">TW07627</strain>
    </source>
</reference>
<evidence type="ECO:0000313" key="1">
    <source>
        <dbReference type="EMBL" id="EDS91520.1"/>
    </source>
</evidence>
<organism evidence="1 2">
    <name type="scientific">Escherichia albertii (strain TW07627)</name>
    <dbReference type="NCBI Taxonomy" id="502347"/>
    <lineage>
        <taxon>Bacteria</taxon>
        <taxon>Pseudomonadati</taxon>
        <taxon>Pseudomonadota</taxon>
        <taxon>Gammaproteobacteria</taxon>
        <taxon>Enterobacterales</taxon>
        <taxon>Enterobacteriaceae</taxon>
        <taxon>Escherichia</taxon>
    </lineage>
</organism>
<proteinExistence type="predicted"/>
<dbReference type="AlphaFoldDB" id="A0ABC9NMN3"/>
<protein>
    <submittedName>
        <fullName evidence="1">Uncharacterized protein</fullName>
    </submittedName>
</protein>
<evidence type="ECO:0000313" key="2">
    <source>
        <dbReference type="Proteomes" id="UP000003042"/>
    </source>
</evidence>
<accession>A0ABC9NMN3</accession>
<dbReference type="Proteomes" id="UP000003042">
    <property type="component" value="Unassembled WGS sequence"/>
</dbReference>